<proteinExistence type="predicted"/>
<evidence type="ECO:0000256" key="4">
    <source>
        <dbReference type="ARBA" id="ARBA00023163"/>
    </source>
</evidence>
<dbReference type="SUPFAM" id="SSF53822">
    <property type="entry name" value="Periplasmic binding protein-like I"/>
    <property type="match status" value="1"/>
</dbReference>
<dbReference type="GO" id="GO:0003700">
    <property type="term" value="F:DNA-binding transcription factor activity"/>
    <property type="evidence" value="ECO:0007669"/>
    <property type="project" value="TreeGrafter"/>
</dbReference>
<sequence>MQFFAYPLHIMSGIVEIAKRAKVSPATVSRALRGLHHVNERTRKAVIEAAQHYDYPIRPDLLPRNEGGRTNTIGVIAPFISRWYFSQALSGVEQSLREAGMDLLLYNFAQVDARQRIFQQKKLVGKVDGLIVISLPPTEKEFQSILGLGIPVALLGVPDTRCSSVSIDDVAGAELATEHLVAMGHRDIAIMVGQDELFFEFKVSSQRREGFLNVLARHNISFNPNFELIADFDSNTAEHAMTEFLRRKKLPTAIFCESDEMAFGVMRALKKKGLRVPEDMSVIGYDNHEFADVVGLTTVAQPVQFLGQLVASQIMANIEKPAGKVSQMRVPTALEIRSSVLDIS</sequence>
<name>A0A6J6DKW8_9ZZZZ</name>
<dbReference type="InterPro" id="IPR000843">
    <property type="entry name" value="HTH_LacI"/>
</dbReference>
<dbReference type="EMBL" id="CAEZTL010000015">
    <property type="protein sequence ID" value="CAB4564016.1"/>
    <property type="molecule type" value="Genomic_DNA"/>
</dbReference>
<reference evidence="6" key="1">
    <citation type="submission" date="2020-05" db="EMBL/GenBank/DDBJ databases">
        <authorList>
            <person name="Chiriac C."/>
            <person name="Salcher M."/>
            <person name="Ghai R."/>
            <person name="Kavagutti S V."/>
        </authorList>
    </citation>
    <scope>NUCLEOTIDE SEQUENCE</scope>
</reference>
<dbReference type="Pfam" id="PF00356">
    <property type="entry name" value="LacI"/>
    <property type="match status" value="1"/>
</dbReference>
<protein>
    <submittedName>
        <fullName evidence="6">Unannotated protein</fullName>
    </submittedName>
</protein>
<keyword evidence="3" id="KW-0238">DNA-binding</keyword>
<dbReference type="CDD" id="cd06267">
    <property type="entry name" value="PBP1_LacI_sugar_binding-like"/>
    <property type="match status" value="1"/>
</dbReference>
<dbReference type="InterPro" id="IPR010982">
    <property type="entry name" value="Lambda_DNA-bd_dom_sf"/>
</dbReference>
<gene>
    <name evidence="6" type="ORF">UFOPK1683_00295</name>
</gene>
<dbReference type="Gene3D" id="3.40.50.2300">
    <property type="match status" value="2"/>
</dbReference>
<dbReference type="GO" id="GO:0000976">
    <property type="term" value="F:transcription cis-regulatory region binding"/>
    <property type="evidence" value="ECO:0007669"/>
    <property type="project" value="TreeGrafter"/>
</dbReference>
<dbReference type="PROSITE" id="PS00356">
    <property type="entry name" value="HTH_LACI_1"/>
    <property type="match status" value="1"/>
</dbReference>
<keyword evidence="2" id="KW-0805">Transcription regulation</keyword>
<dbReference type="PROSITE" id="PS50932">
    <property type="entry name" value="HTH_LACI_2"/>
    <property type="match status" value="1"/>
</dbReference>
<organism evidence="6">
    <name type="scientific">freshwater metagenome</name>
    <dbReference type="NCBI Taxonomy" id="449393"/>
    <lineage>
        <taxon>unclassified sequences</taxon>
        <taxon>metagenomes</taxon>
        <taxon>ecological metagenomes</taxon>
    </lineage>
</organism>
<keyword evidence="4" id="KW-0804">Transcription</keyword>
<dbReference type="AlphaFoldDB" id="A0A6J6DKW8"/>
<keyword evidence="1" id="KW-0678">Repressor</keyword>
<feature type="domain" description="HTH lacI-type" evidence="5">
    <location>
        <begin position="12"/>
        <end position="68"/>
    </location>
</feature>
<evidence type="ECO:0000313" key="6">
    <source>
        <dbReference type="EMBL" id="CAB4564016.1"/>
    </source>
</evidence>
<evidence type="ECO:0000256" key="3">
    <source>
        <dbReference type="ARBA" id="ARBA00023125"/>
    </source>
</evidence>
<dbReference type="CDD" id="cd01392">
    <property type="entry name" value="HTH_LacI"/>
    <property type="match status" value="1"/>
</dbReference>
<evidence type="ECO:0000256" key="1">
    <source>
        <dbReference type="ARBA" id="ARBA00022491"/>
    </source>
</evidence>
<dbReference type="Gene3D" id="1.10.260.40">
    <property type="entry name" value="lambda repressor-like DNA-binding domains"/>
    <property type="match status" value="1"/>
</dbReference>
<dbReference type="InterPro" id="IPR046335">
    <property type="entry name" value="LacI/GalR-like_sensor"/>
</dbReference>
<evidence type="ECO:0000259" key="5">
    <source>
        <dbReference type="PROSITE" id="PS50932"/>
    </source>
</evidence>
<dbReference type="InterPro" id="IPR028082">
    <property type="entry name" value="Peripla_BP_I"/>
</dbReference>
<dbReference type="SMART" id="SM00354">
    <property type="entry name" value="HTH_LACI"/>
    <property type="match status" value="1"/>
</dbReference>
<dbReference type="Pfam" id="PF13377">
    <property type="entry name" value="Peripla_BP_3"/>
    <property type="match status" value="1"/>
</dbReference>
<dbReference type="PANTHER" id="PTHR30146:SF148">
    <property type="entry name" value="HTH-TYPE TRANSCRIPTIONAL REPRESSOR PURR-RELATED"/>
    <property type="match status" value="1"/>
</dbReference>
<accession>A0A6J6DKW8</accession>
<evidence type="ECO:0000256" key="2">
    <source>
        <dbReference type="ARBA" id="ARBA00023015"/>
    </source>
</evidence>
<dbReference type="SUPFAM" id="SSF47413">
    <property type="entry name" value="lambda repressor-like DNA-binding domains"/>
    <property type="match status" value="1"/>
</dbReference>
<dbReference type="PANTHER" id="PTHR30146">
    <property type="entry name" value="LACI-RELATED TRANSCRIPTIONAL REPRESSOR"/>
    <property type="match status" value="1"/>
</dbReference>